<dbReference type="eggNOG" id="KOG0859">
    <property type="taxonomic scope" value="Eukaryota"/>
</dbReference>
<name>C5Y4Q8_SORBI</name>
<dbReference type="AlphaFoldDB" id="C5Y4Q8"/>
<dbReference type="EMBL" id="CM000764">
    <property type="protein sequence ID" value="EES09956.1"/>
    <property type="molecule type" value="Genomic_DNA"/>
</dbReference>
<accession>C5Y4Q8</accession>
<evidence type="ECO:0000313" key="3">
    <source>
        <dbReference type="EMBL" id="EES09956.1"/>
    </source>
</evidence>
<reference evidence="4" key="2">
    <citation type="journal article" date="2018" name="Plant J.">
        <title>The Sorghum bicolor reference genome: improved assembly, gene annotations, a transcriptome atlas, and signatures of genome organization.</title>
        <authorList>
            <person name="McCormick R.F."/>
            <person name="Truong S.K."/>
            <person name="Sreedasyam A."/>
            <person name="Jenkins J."/>
            <person name="Shu S."/>
            <person name="Sims D."/>
            <person name="Kennedy M."/>
            <person name="Amirebrahimi M."/>
            <person name="Weers B.D."/>
            <person name="McKinley B."/>
            <person name="Mattison A."/>
            <person name="Morishige D.T."/>
            <person name="Grimwood J."/>
            <person name="Schmutz J."/>
            <person name="Mullet J.E."/>
        </authorList>
    </citation>
    <scope>NUCLEOTIDE SEQUENCE [LARGE SCALE GENOMIC DNA]</scope>
    <source>
        <strain evidence="4">cv. BTx623</strain>
    </source>
</reference>
<dbReference type="HOGENOM" id="CLU_2547070_0_0_1"/>
<dbReference type="CDD" id="cd15843">
    <property type="entry name" value="R-SNARE"/>
    <property type="match status" value="1"/>
</dbReference>
<organism evidence="3 4">
    <name type="scientific">Sorghum bicolor</name>
    <name type="common">Sorghum</name>
    <name type="synonym">Sorghum vulgare</name>
    <dbReference type="NCBI Taxonomy" id="4558"/>
    <lineage>
        <taxon>Eukaryota</taxon>
        <taxon>Viridiplantae</taxon>
        <taxon>Streptophyta</taxon>
        <taxon>Embryophyta</taxon>
        <taxon>Tracheophyta</taxon>
        <taxon>Spermatophyta</taxon>
        <taxon>Magnoliopsida</taxon>
        <taxon>Liliopsida</taxon>
        <taxon>Poales</taxon>
        <taxon>Poaceae</taxon>
        <taxon>PACMAD clade</taxon>
        <taxon>Panicoideae</taxon>
        <taxon>Andropogonodae</taxon>
        <taxon>Andropogoneae</taxon>
        <taxon>Sorghinae</taxon>
        <taxon>Sorghum</taxon>
    </lineage>
</organism>
<dbReference type="GO" id="GO:0005737">
    <property type="term" value="C:cytoplasm"/>
    <property type="evidence" value="ECO:0007669"/>
    <property type="project" value="UniProtKB-ARBA"/>
</dbReference>
<dbReference type="PANTHER" id="PTHR21136">
    <property type="entry name" value="SNARE PROTEINS"/>
    <property type="match status" value="1"/>
</dbReference>
<feature type="domain" description="V-SNARE coiled-coil homology" evidence="2">
    <location>
        <begin position="3"/>
        <end position="63"/>
    </location>
</feature>
<sequence length="83" mass="9626">MARVVDLAVGRPAPSTSLLGARLQILDRREKIELLVGKTETLRSQADSFHRHGRELRRKMWLQNLRFKLMVFVEHCSLSLTKN</sequence>
<dbReference type="SUPFAM" id="SSF58038">
    <property type="entry name" value="SNARE fusion complex"/>
    <property type="match status" value="1"/>
</dbReference>
<dbReference type="PROSITE" id="PS50892">
    <property type="entry name" value="V_SNARE"/>
    <property type="match status" value="1"/>
</dbReference>
<dbReference type="OMA" id="KLITCGD"/>
<evidence type="ECO:0000256" key="1">
    <source>
        <dbReference type="PROSITE-ProRule" id="PRU00290"/>
    </source>
</evidence>
<dbReference type="InterPro" id="IPR042855">
    <property type="entry name" value="V_SNARE_CC"/>
</dbReference>
<evidence type="ECO:0000259" key="2">
    <source>
        <dbReference type="PROSITE" id="PS50892"/>
    </source>
</evidence>
<dbReference type="InParanoid" id="C5Y4Q8"/>
<dbReference type="PANTHER" id="PTHR21136:SF169">
    <property type="entry name" value="VESICLE-ASSOCIATED MEMBRANE PROTEIN 727"/>
    <property type="match status" value="1"/>
</dbReference>
<dbReference type="Gramene" id="EES09956">
    <property type="protein sequence ID" value="EES09956"/>
    <property type="gene ID" value="SORBI_3005G155500"/>
</dbReference>
<dbReference type="Proteomes" id="UP000000768">
    <property type="component" value="Chromosome 5"/>
</dbReference>
<dbReference type="InterPro" id="IPR051097">
    <property type="entry name" value="Synaptobrevin-like_transport"/>
</dbReference>
<dbReference type="Pfam" id="PF00957">
    <property type="entry name" value="Synaptobrevin"/>
    <property type="match status" value="1"/>
</dbReference>
<keyword evidence="4" id="KW-1185">Reference proteome</keyword>
<gene>
    <name evidence="3" type="ORF">SORBI_3005G155500</name>
</gene>
<keyword evidence="1" id="KW-0175">Coiled coil</keyword>
<proteinExistence type="predicted"/>
<dbReference type="Gene3D" id="1.20.5.110">
    <property type="match status" value="1"/>
</dbReference>
<reference evidence="3 4" key="1">
    <citation type="journal article" date="2009" name="Nature">
        <title>The Sorghum bicolor genome and the diversification of grasses.</title>
        <authorList>
            <person name="Paterson A.H."/>
            <person name="Bowers J.E."/>
            <person name="Bruggmann R."/>
            <person name="Dubchak I."/>
            <person name="Grimwood J."/>
            <person name="Gundlach H."/>
            <person name="Haberer G."/>
            <person name="Hellsten U."/>
            <person name="Mitros T."/>
            <person name="Poliakov A."/>
            <person name="Schmutz J."/>
            <person name="Spannagl M."/>
            <person name="Tang H."/>
            <person name="Wang X."/>
            <person name="Wicker T."/>
            <person name="Bharti A.K."/>
            <person name="Chapman J."/>
            <person name="Feltus F.A."/>
            <person name="Gowik U."/>
            <person name="Grigoriev I.V."/>
            <person name="Lyons E."/>
            <person name="Maher C.A."/>
            <person name="Martis M."/>
            <person name="Narechania A."/>
            <person name="Otillar R.P."/>
            <person name="Penning B.W."/>
            <person name="Salamov A.A."/>
            <person name="Wang Y."/>
            <person name="Zhang L."/>
            <person name="Carpita N.C."/>
            <person name="Freeling M."/>
            <person name="Gingle A.R."/>
            <person name="Hash C.T."/>
            <person name="Keller B."/>
            <person name="Klein P."/>
            <person name="Kresovich S."/>
            <person name="McCann M.C."/>
            <person name="Ming R."/>
            <person name="Peterson D.G."/>
            <person name="Mehboob-ur-Rahman"/>
            <person name="Ware D."/>
            <person name="Westhoff P."/>
            <person name="Mayer K.F."/>
            <person name="Messing J."/>
            <person name="Rokhsar D.S."/>
        </authorList>
    </citation>
    <scope>NUCLEOTIDE SEQUENCE [LARGE SCALE GENOMIC DNA]</scope>
    <source>
        <strain evidence="4">cv. BTx623</strain>
    </source>
</reference>
<evidence type="ECO:0000313" key="4">
    <source>
        <dbReference type="Proteomes" id="UP000000768"/>
    </source>
</evidence>
<dbReference type="STRING" id="4558.C5Y4Q8"/>
<protein>
    <recommendedName>
        <fullName evidence="2">V-SNARE coiled-coil homology domain-containing protein</fullName>
    </recommendedName>
</protein>